<feature type="compositionally biased region" description="Basic and acidic residues" evidence="4">
    <location>
        <begin position="614"/>
        <end position="626"/>
    </location>
</feature>
<evidence type="ECO:0000259" key="5">
    <source>
        <dbReference type="PROSITE" id="PS50203"/>
    </source>
</evidence>
<reference evidence="6" key="1">
    <citation type="submission" date="2022-08" db="EMBL/GenBank/DDBJ databases">
        <authorList>
            <consortium name="DOE Joint Genome Institute"/>
            <person name="Min B."/>
            <person name="Riley R."/>
            <person name="Sierra-Patev S."/>
            <person name="Naranjo-Ortiz M."/>
            <person name="Looney B."/>
            <person name="Konkel Z."/>
            <person name="Slot J.C."/>
            <person name="Sakamoto Y."/>
            <person name="Steenwyk J.L."/>
            <person name="Rokas A."/>
            <person name="Carro J."/>
            <person name="Camarero S."/>
            <person name="Ferreira P."/>
            <person name="Molpeceres G."/>
            <person name="Ruiz-Duenas F.J."/>
            <person name="Serrano A."/>
            <person name="Henrissat B."/>
            <person name="Drula E."/>
            <person name="Hughes K.W."/>
            <person name="Mata J.L."/>
            <person name="Ishikawa N.K."/>
            <person name="Vargas-Isla R."/>
            <person name="Ushijima S."/>
            <person name="Smith C.A."/>
            <person name="Ahrendt S."/>
            <person name="Andreopoulos W."/>
            <person name="He G."/>
            <person name="Labutti K."/>
            <person name="Lipzen A."/>
            <person name="Ng V."/>
            <person name="Sandor L."/>
            <person name="Barry K."/>
            <person name="Martinez A.T."/>
            <person name="Xiao Y."/>
            <person name="Gibbons J.G."/>
            <person name="Terashima K."/>
            <person name="Hibbett D.S."/>
            <person name="Grigoriev I.V."/>
        </authorList>
    </citation>
    <scope>NUCLEOTIDE SEQUENCE</scope>
    <source>
        <strain evidence="6">Sp2 HRB7682 ss15</strain>
    </source>
</reference>
<dbReference type="SMART" id="SM00230">
    <property type="entry name" value="CysPc"/>
    <property type="match status" value="1"/>
</dbReference>
<comment type="similarity">
    <text evidence="1">Belongs to the peptidase C2 family.</text>
</comment>
<dbReference type="GO" id="GO:0004198">
    <property type="term" value="F:calcium-dependent cysteine-type endopeptidase activity"/>
    <property type="evidence" value="ECO:0007669"/>
    <property type="project" value="InterPro"/>
</dbReference>
<organism evidence="6 7">
    <name type="scientific">Lentinula lateritia</name>
    <dbReference type="NCBI Taxonomy" id="40482"/>
    <lineage>
        <taxon>Eukaryota</taxon>
        <taxon>Fungi</taxon>
        <taxon>Dikarya</taxon>
        <taxon>Basidiomycota</taxon>
        <taxon>Agaricomycotina</taxon>
        <taxon>Agaricomycetes</taxon>
        <taxon>Agaricomycetidae</taxon>
        <taxon>Agaricales</taxon>
        <taxon>Marasmiineae</taxon>
        <taxon>Omphalotaceae</taxon>
        <taxon>Lentinula</taxon>
    </lineage>
</organism>
<reference evidence="6" key="2">
    <citation type="journal article" date="2023" name="Proc. Natl. Acad. Sci. U.S.A.">
        <title>A global phylogenomic analysis of the shiitake genus Lentinula.</title>
        <authorList>
            <person name="Sierra-Patev S."/>
            <person name="Min B."/>
            <person name="Naranjo-Ortiz M."/>
            <person name="Looney B."/>
            <person name="Konkel Z."/>
            <person name="Slot J.C."/>
            <person name="Sakamoto Y."/>
            <person name="Steenwyk J.L."/>
            <person name="Rokas A."/>
            <person name="Carro J."/>
            <person name="Camarero S."/>
            <person name="Ferreira P."/>
            <person name="Molpeceres G."/>
            <person name="Ruiz-Duenas F.J."/>
            <person name="Serrano A."/>
            <person name="Henrissat B."/>
            <person name="Drula E."/>
            <person name="Hughes K.W."/>
            <person name="Mata J.L."/>
            <person name="Ishikawa N.K."/>
            <person name="Vargas-Isla R."/>
            <person name="Ushijima S."/>
            <person name="Smith C.A."/>
            <person name="Donoghue J."/>
            <person name="Ahrendt S."/>
            <person name="Andreopoulos W."/>
            <person name="He G."/>
            <person name="LaButti K."/>
            <person name="Lipzen A."/>
            <person name="Ng V."/>
            <person name="Riley R."/>
            <person name="Sandor L."/>
            <person name="Barry K."/>
            <person name="Martinez A.T."/>
            <person name="Xiao Y."/>
            <person name="Gibbons J.G."/>
            <person name="Terashima K."/>
            <person name="Grigoriev I.V."/>
            <person name="Hibbett D."/>
        </authorList>
    </citation>
    <scope>NUCLEOTIDE SEQUENCE</scope>
    <source>
        <strain evidence="6">Sp2 HRB7682 ss15</strain>
    </source>
</reference>
<feature type="active site" evidence="2 3">
    <location>
        <position position="316"/>
    </location>
</feature>
<keyword evidence="3" id="KW-0645">Protease</keyword>
<dbReference type="Gene3D" id="3.90.70.10">
    <property type="entry name" value="Cysteine proteinases"/>
    <property type="match status" value="1"/>
</dbReference>
<dbReference type="InterPro" id="IPR000169">
    <property type="entry name" value="Pept_cys_AS"/>
</dbReference>
<keyword evidence="3" id="KW-0378">Hydrolase</keyword>
<dbReference type="InterPro" id="IPR038765">
    <property type="entry name" value="Papain-like_cys_pep_sf"/>
</dbReference>
<feature type="domain" description="Calpain catalytic" evidence="5">
    <location>
        <begin position="101"/>
        <end position="395"/>
    </location>
</feature>
<dbReference type="PROSITE" id="PS50203">
    <property type="entry name" value="CALPAIN_CAT"/>
    <property type="match status" value="1"/>
</dbReference>
<feature type="active site" evidence="2 3">
    <location>
        <position position="336"/>
    </location>
</feature>
<dbReference type="CDD" id="cd00044">
    <property type="entry name" value="CysPc"/>
    <property type="match status" value="1"/>
</dbReference>
<feature type="region of interest" description="Disordered" evidence="4">
    <location>
        <begin position="614"/>
        <end position="634"/>
    </location>
</feature>
<dbReference type="PROSITE" id="PS00139">
    <property type="entry name" value="THIOL_PROTEASE_CYS"/>
    <property type="match status" value="1"/>
</dbReference>
<protein>
    <recommendedName>
        <fullName evidence="5">Calpain catalytic domain-containing protein</fullName>
    </recommendedName>
</protein>
<evidence type="ECO:0000313" key="6">
    <source>
        <dbReference type="EMBL" id="KAJ4465511.1"/>
    </source>
</evidence>
<dbReference type="PRINTS" id="PR00704">
    <property type="entry name" value="CALPAIN"/>
</dbReference>
<dbReference type="PANTHER" id="PTHR10183">
    <property type="entry name" value="CALPAIN"/>
    <property type="match status" value="1"/>
</dbReference>
<comment type="caution">
    <text evidence="6">The sequence shown here is derived from an EMBL/GenBank/DDBJ whole genome shotgun (WGS) entry which is preliminary data.</text>
</comment>
<dbReference type="GO" id="GO:0006508">
    <property type="term" value="P:proteolysis"/>
    <property type="evidence" value="ECO:0007669"/>
    <property type="project" value="UniProtKB-KW"/>
</dbReference>
<accession>A0A9W8ZTR1</accession>
<dbReference type="SUPFAM" id="SSF54001">
    <property type="entry name" value="Cysteine proteinases"/>
    <property type="match status" value="1"/>
</dbReference>
<dbReference type="PANTHER" id="PTHR10183:SF425">
    <property type="entry name" value="CALPAIN-5"/>
    <property type="match status" value="1"/>
</dbReference>
<feature type="active site" evidence="2 3">
    <location>
        <position position="130"/>
    </location>
</feature>
<evidence type="ECO:0000256" key="2">
    <source>
        <dbReference type="PIRSR" id="PIRSR622684-1"/>
    </source>
</evidence>
<proteinExistence type="inferred from homology"/>
<dbReference type="InterPro" id="IPR022684">
    <property type="entry name" value="Calpain_cysteine_protease"/>
</dbReference>
<name>A0A9W8ZTR1_9AGAR</name>
<dbReference type="InterPro" id="IPR001300">
    <property type="entry name" value="Peptidase_C2_calpain_cat"/>
</dbReference>
<evidence type="ECO:0000256" key="1">
    <source>
        <dbReference type="ARBA" id="ARBA00007623"/>
    </source>
</evidence>
<evidence type="ECO:0000256" key="3">
    <source>
        <dbReference type="PROSITE-ProRule" id="PRU00239"/>
    </source>
</evidence>
<dbReference type="AlphaFoldDB" id="A0A9W8ZTR1"/>
<sequence length="759" mass="85017">MSLFNIFKEPIKAPPVTKTSFFQQIEKAGLLVTTELNKALEECQAKVTRISRDCRMMNRKHRDTEFDLENDRQRCLHGLSGPESCGPNNFSNINYTPSDVQRVTQIFDKPKFFIDGASSSDIVQGGIGDCWFVSALATMATAEGLVEKFCVARDEEVGVYGFIFFRDASWVTVIIDDFLYTSIPKYEELNSAEKILYHNSKDTYNSTARKGGKGLYFARSGTPGETWVPLIEKAYAKLHGSYAALSGGDACEAIEDLTGGVSTFIPANDIFNIDRFWNEELLKANQDRLFGCSYQGLDTSRSGDFDAKISGLIGNHAYSVLRAVEVKGKRFVVVRNPWGQSEWTGPWSDGSKEWTKEWLDLLPEIGHSFGNDGQFVMEYKDFLESWEMLDRTLLFDSSWIMSFQWLHVTTKPLPTAWTFGDVSFTFSLPKASPAMIVLSQLDTRFFEEISGRYFWTFEFVVFKKGEKEYLAHSGPSRVWRRSVNLEVNLEAGDYVAHVRLDRHTRSPSRESDYIQTQSTNWDQRTYARMLSERTKAQSVAANFKSDSEKSLLPLPLSVLAGQDLSELEKKALAFAETKKKEEAEKAKQAEEAKQKAEAEAVKVEEEKAKKKAEEEAARKKAEDDKVTTVTTEDGSTTTTTTTIVQKIITVTKKFVNGEEVSETKEDVVSDKDALTNTEGLNGVVAPGVEAVITVPSVPPVTVTVDSATQPDPQRDQVDVSEENSIFLGFRVYTNKEAPVVIEGQLRHEMEVSAALALAL</sequence>
<dbReference type="EMBL" id="JANVFS010000050">
    <property type="protein sequence ID" value="KAJ4465511.1"/>
    <property type="molecule type" value="Genomic_DNA"/>
</dbReference>
<gene>
    <name evidence="6" type="ORF">C8J55DRAFT_462513</name>
</gene>
<keyword evidence="3" id="KW-0788">Thiol protease</keyword>
<evidence type="ECO:0000313" key="7">
    <source>
        <dbReference type="Proteomes" id="UP001150238"/>
    </source>
</evidence>
<evidence type="ECO:0000256" key="4">
    <source>
        <dbReference type="SAM" id="MobiDB-lite"/>
    </source>
</evidence>
<dbReference type="Proteomes" id="UP001150238">
    <property type="component" value="Unassembled WGS sequence"/>
</dbReference>
<dbReference type="Pfam" id="PF00648">
    <property type="entry name" value="Peptidase_C2"/>
    <property type="match status" value="1"/>
</dbReference>